<sequence>MSRNKTLTEALLEGRKRLAHKENGGWDAMQLLLAAAGCSRVYLMTEGNTEMTEEAAQKYAAFLNEREGGRPLQYILGECEFMGLPFFVGEGVLIPRADTEILVETVLERAEREGLKTGLDLGTGSGCIPISLEKVGGLTMTAVDISPRALDYAQRNAARNEAGVRFLFGDLFHPLTEGETFDFIVSNPPYIPHGDLAALMEEVRDHEPENALDGGSDGLDFYRRILAESGPYLREGGWMFFEMGYDQGPALMELMKEAGFVCVECRKDLAGLDRVVLGKRKEV</sequence>
<evidence type="ECO:0000259" key="6">
    <source>
        <dbReference type="Pfam" id="PF05175"/>
    </source>
</evidence>
<keyword evidence="9" id="KW-1185">Reference proteome</keyword>
<dbReference type="Gene3D" id="3.40.50.150">
    <property type="entry name" value="Vaccinia Virus protein VP39"/>
    <property type="match status" value="1"/>
</dbReference>
<dbReference type="NCBIfam" id="TIGR00536">
    <property type="entry name" value="hemK_fam"/>
    <property type="match status" value="1"/>
</dbReference>
<dbReference type="InterPro" id="IPR029063">
    <property type="entry name" value="SAM-dependent_MTases_sf"/>
</dbReference>
<evidence type="ECO:0000256" key="1">
    <source>
        <dbReference type="ARBA" id="ARBA00022603"/>
    </source>
</evidence>
<dbReference type="InterPro" id="IPR019874">
    <property type="entry name" value="RF_methyltr_PrmC"/>
</dbReference>
<keyword evidence="3 5" id="KW-0949">S-adenosyl-L-methionine</keyword>
<dbReference type="PANTHER" id="PTHR18895:SF74">
    <property type="entry name" value="MTRF1L RELEASE FACTOR GLUTAMINE METHYLTRANSFERASE"/>
    <property type="match status" value="1"/>
</dbReference>
<dbReference type="PANTHER" id="PTHR18895">
    <property type="entry name" value="HEMK METHYLTRANSFERASE"/>
    <property type="match status" value="1"/>
</dbReference>
<feature type="binding site" evidence="5">
    <location>
        <position position="144"/>
    </location>
    <ligand>
        <name>S-adenosyl-L-methionine</name>
        <dbReference type="ChEBI" id="CHEBI:59789"/>
    </ligand>
</feature>
<dbReference type="CDD" id="cd02440">
    <property type="entry name" value="AdoMet_MTases"/>
    <property type="match status" value="1"/>
</dbReference>
<feature type="domain" description="Methyltransferase small" evidence="6">
    <location>
        <begin position="99"/>
        <end position="193"/>
    </location>
</feature>
<dbReference type="InterPro" id="IPR004556">
    <property type="entry name" value="HemK-like"/>
</dbReference>
<gene>
    <name evidence="5 8" type="primary">prmC</name>
    <name evidence="8" type="ORF">H9X83_11455</name>
</gene>
<dbReference type="Gene3D" id="1.10.8.10">
    <property type="entry name" value="DNA helicase RuvA subunit, C-terminal domain"/>
    <property type="match status" value="1"/>
</dbReference>
<dbReference type="RefSeq" id="WP_205134422.1">
    <property type="nucleotide sequence ID" value="NZ_JACSNT010000019.1"/>
</dbReference>
<evidence type="ECO:0000256" key="5">
    <source>
        <dbReference type="HAMAP-Rule" id="MF_02126"/>
    </source>
</evidence>
<comment type="caution">
    <text evidence="8">The sequence shown here is derived from an EMBL/GenBank/DDBJ whole genome shotgun (WGS) entry which is preliminary data.</text>
</comment>
<evidence type="ECO:0000259" key="7">
    <source>
        <dbReference type="Pfam" id="PF17827"/>
    </source>
</evidence>
<evidence type="ECO:0000313" key="9">
    <source>
        <dbReference type="Proteomes" id="UP000729290"/>
    </source>
</evidence>
<comment type="similarity">
    <text evidence="5">Belongs to the protein N5-glutamine methyltransferase family. PrmC subfamily.</text>
</comment>
<dbReference type="HAMAP" id="MF_02126">
    <property type="entry name" value="RF_methyltr_PrmC"/>
    <property type="match status" value="1"/>
</dbReference>
<dbReference type="GO" id="GO:0032259">
    <property type="term" value="P:methylation"/>
    <property type="evidence" value="ECO:0007669"/>
    <property type="project" value="UniProtKB-KW"/>
</dbReference>
<comment type="caution">
    <text evidence="5">Lacks conserved residue(s) required for the propagation of feature annotation.</text>
</comment>
<dbReference type="Proteomes" id="UP000729290">
    <property type="component" value="Unassembled WGS sequence"/>
</dbReference>
<dbReference type="NCBIfam" id="TIGR03534">
    <property type="entry name" value="RF_mod_PrmC"/>
    <property type="match status" value="1"/>
</dbReference>
<feature type="binding site" evidence="5">
    <location>
        <begin position="187"/>
        <end position="190"/>
    </location>
    <ligand>
        <name>substrate</name>
    </ligand>
</feature>
<feature type="binding site" evidence="5">
    <location>
        <position position="187"/>
    </location>
    <ligand>
        <name>S-adenosyl-L-methionine</name>
        <dbReference type="ChEBI" id="CHEBI:59789"/>
    </ligand>
</feature>
<dbReference type="GO" id="GO:0102559">
    <property type="term" value="F:peptide chain release factor N(5)-glutamine methyltransferase activity"/>
    <property type="evidence" value="ECO:0007669"/>
    <property type="project" value="UniProtKB-EC"/>
</dbReference>
<evidence type="ECO:0000313" key="8">
    <source>
        <dbReference type="EMBL" id="MBM6878765.1"/>
    </source>
</evidence>
<dbReference type="InterPro" id="IPR002052">
    <property type="entry name" value="DNA_methylase_N6_adenine_CS"/>
</dbReference>
<keyword evidence="2 5" id="KW-0808">Transferase</keyword>
<evidence type="ECO:0000256" key="2">
    <source>
        <dbReference type="ARBA" id="ARBA00022679"/>
    </source>
</evidence>
<accession>A0ABS2GC78</accession>
<dbReference type="Pfam" id="PF05175">
    <property type="entry name" value="MTS"/>
    <property type="match status" value="1"/>
</dbReference>
<evidence type="ECO:0000256" key="3">
    <source>
        <dbReference type="ARBA" id="ARBA00022691"/>
    </source>
</evidence>
<feature type="domain" description="Release factor glutamine methyltransferase N-terminal" evidence="7">
    <location>
        <begin position="9"/>
        <end position="77"/>
    </location>
</feature>
<evidence type="ECO:0000256" key="4">
    <source>
        <dbReference type="ARBA" id="ARBA00048391"/>
    </source>
</evidence>
<dbReference type="InterPro" id="IPR050320">
    <property type="entry name" value="N5-glutamine_MTase"/>
</dbReference>
<reference evidence="8 9" key="1">
    <citation type="journal article" date="2021" name="Sci. Rep.">
        <title>The distribution of antibiotic resistance genes in chicken gut microbiota commensals.</title>
        <authorList>
            <person name="Juricova H."/>
            <person name="Matiasovicova J."/>
            <person name="Kubasova T."/>
            <person name="Cejkova D."/>
            <person name="Rychlik I."/>
        </authorList>
    </citation>
    <scope>NUCLEOTIDE SEQUENCE [LARGE SCALE GENOMIC DNA]</scope>
    <source>
        <strain evidence="8 9">An431b</strain>
    </source>
</reference>
<dbReference type="EMBL" id="JACSNV010000021">
    <property type="protein sequence ID" value="MBM6878765.1"/>
    <property type="molecule type" value="Genomic_DNA"/>
</dbReference>
<feature type="binding site" evidence="5">
    <location>
        <begin position="122"/>
        <end position="126"/>
    </location>
    <ligand>
        <name>S-adenosyl-L-methionine</name>
        <dbReference type="ChEBI" id="CHEBI:59789"/>
    </ligand>
</feature>
<keyword evidence="1 5" id="KW-0489">Methyltransferase</keyword>
<dbReference type="EC" id="2.1.1.297" evidence="5"/>
<dbReference type="Pfam" id="PF17827">
    <property type="entry name" value="PrmC_N"/>
    <property type="match status" value="1"/>
</dbReference>
<comment type="function">
    <text evidence="5">Methylates the class 1 translation termination release factors RF1/PrfA and RF2/PrfB on the glutamine residue of the universally conserved GGQ motif.</text>
</comment>
<name>A0ABS2GC78_9FIRM</name>
<proteinExistence type="inferred from homology"/>
<organism evidence="8 9">
    <name type="scientific">Anaerotignum lactatifermentans</name>
    <dbReference type="NCBI Taxonomy" id="160404"/>
    <lineage>
        <taxon>Bacteria</taxon>
        <taxon>Bacillati</taxon>
        <taxon>Bacillota</taxon>
        <taxon>Clostridia</taxon>
        <taxon>Lachnospirales</taxon>
        <taxon>Anaerotignaceae</taxon>
        <taxon>Anaerotignum</taxon>
    </lineage>
</organism>
<dbReference type="InterPro" id="IPR040758">
    <property type="entry name" value="PrmC_N"/>
</dbReference>
<dbReference type="SUPFAM" id="SSF53335">
    <property type="entry name" value="S-adenosyl-L-methionine-dependent methyltransferases"/>
    <property type="match status" value="1"/>
</dbReference>
<protein>
    <recommendedName>
        <fullName evidence="5">Release factor glutamine methyltransferase</fullName>
        <shortName evidence="5">RF MTase</shortName>
        <ecNumber evidence="5">2.1.1.297</ecNumber>
    </recommendedName>
    <alternativeName>
        <fullName evidence="5">N5-glutamine methyltransferase PrmC</fullName>
    </alternativeName>
    <alternativeName>
        <fullName evidence="5">Protein-(glutamine-N5) MTase PrmC</fullName>
    </alternativeName>
    <alternativeName>
        <fullName evidence="5">Protein-glutamine N-methyltransferase PrmC</fullName>
    </alternativeName>
</protein>
<comment type="catalytic activity">
    <reaction evidence="4 5">
        <text>L-glutaminyl-[peptide chain release factor] + S-adenosyl-L-methionine = N(5)-methyl-L-glutaminyl-[peptide chain release factor] + S-adenosyl-L-homocysteine + H(+)</text>
        <dbReference type="Rhea" id="RHEA:42896"/>
        <dbReference type="Rhea" id="RHEA-COMP:10271"/>
        <dbReference type="Rhea" id="RHEA-COMP:10272"/>
        <dbReference type="ChEBI" id="CHEBI:15378"/>
        <dbReference type="ChEBI" id="CHEBI:30011"/>
        <dbReference type="ChEBI" id="CHEBI:57856"/>
        <dbReference type="ChEBI" id="CHEBI:59789"/>
        <dbReference type="ChEBI" id="CHEBI:61891"/>
        <dbReference type="EC" id="2.1.1.297"/>
    </reaction>
</comment>
<dbReference type="PROSITE" id="PS00092">
    <property type="entry name" value="N6_MTASE"/>
    <property type="match status" value="1"/>
</dbReference>
<dbReference type="InterPro" id="IPR007848">
    <property type="entry name" value="Small_mtfrase_dom"/>
</dbReference>